<dbReference type="PROSITE" id="PS50888">
    <property type="entry name" value="BHLH"/>
    <property type="match status" value="1"/>
</dbReference>
<accession>A0ABR2W5G0</accession>
<dbReference type="CDD" id="cd11387">
    <property type="entry name" value="bHLHzip_USF_MITF"/>
    <property type="match status" value="1"/>
</dbReference>
<evidence type="ECO:0000313" key="8">
    <source>
        <dbReference type="Proteomes" id="UP001479436"/>
    </source>
</evidence>
<sequence>MSSYSNQTFNFTGFNQQQQQQQQSHSLKLSHPTSYHIQQSQMKMQSDGNFGSPMDPSFLQMQQQFAGTMNIKKESSPDFYTSEDVQMHNSSVAPMVSPITIARQHTPSTFDTGDDLHGSFNPSSFATSPGNGSVYSPGPDDFLYDGNEFSTGLPHGSMPAFSSMDMKNHVGVNHVRFGNHVGSLSSQLGSSPADMHGGFHSMSVPTHTGDWFHKNMDQDSLTGSPPTSLQGQNGNVSMMATLLENEEPESAAKQIQLLYEKRRRRRESHNAVERRRRDNINDKIQELSTLVPDCYSDNVNKPNKGIILKKSVDYIRHLQQLIQQQDNRNQELEAMLSKLQGGKEGGKGLGDNSGGSSLQA</sequence>
<evidence type="ECO:0000259" key="6">
    <source>
        <dbReference type="PROSITE" id="PS50888"/>
    </source>
</evidence>
<dbReference type="InterPro" id="IPR051732">
    <property type="entry name" value="USF"/>
</dbReference>
<dbReference type="PANTHER" id="PTHR46117">
    <property type="entry name" value="FI24210P1"/>
    <property type="match status" value="1"/>
</dbReference>
<dbReference type="SUPFAM" id="SSF47459">
    <property type="entry name" value="HLH, helix-loop-helix DNA-binding domain"/>
    <property type="match status" value="1"/>
</dbReference>
<feature type="region of interest" description="Disordered" evidence="5">
    <location>
        <begin position="335"/>
        <end position="360"/>
    </location>
</feature>
<evidence type="ECO:0000256" key="1">
    <source>
        <dbReference type="ARBA" id="ARBA00004123"/>
    </source>
</evidence>
<dbReference type="InterPro" id="IPR036638">
    <property type="entry name" value="HLH_DNA-bd_sf"/>
</dbReference>
<keyword evidence="8" id="KW-1185">Reference proteome</keyword>
<keyword evidence="4" id="KW-0539">Nucleus</keyword>
<protein>
    <recommendedName>
        <fullName evidence="6">BHLH domain-containing protein</fullName>
    </recommendedName>
</protein>
<evidence type="ECO:0000256" key="2">
    <source>
        <dbReference type="ARBA" id="ARBA00023015"/>
    </source>
</evidence>
<feature type="domain" description="BHLH" evidence="6">
    <location>
        <begin position="264"/>
        <end position="318"/>
    </location>
</feature>
<organism evidence="7 8">
    <name type="scientific">Basidiobolus ranarum</name>
    <dbReference type="NCBI Taxonomy" id="34480"/>
    <lineage>
        <taxon>Eukaryota</taxon>
        <taxon>Fungi</taxon>
        <taxon>Fungi incertae sedis</taxon>
        <taxon>Zoopagomycota</taxon>
        <taxon>Entomophthoromycotina</taxon>
        <taxon>Basidiobolomycetes</taxon>
        <taxon>Basidiobolales</taxon>
        <taxon>Basidiobolaceae</taxon>
        <taxon>Basidiobolus</taxon>
    </lineage>
</organism>
<dbReference type="EMBL" id="JASJQH010007013">
    <property type="protein sequence ID" value="KAK9720418.1"/>
    <property type="molecule type" value="Genomic_DNA"/>
</dbReference>
<proteinExistence type="predicted"/>
<gene>
    <name evidence="7" type="ORF">K7432_004145</name>
</gene>
<comment type="subcellular location">
    <subcellularLocation>
        <location evidence="1">Nucleus</location>
    </subcellularLocation>
</comment>
<dbReference type="Pfam" id="PF00010">
    <property type="entry name" value="HLH"/>
    <property type="match status" value="1"/>
</dbReference>
<dbReference type="Gene3D" id="4.10.280.10">
    <property type="entry name" value="Helix-loop-helix DNA-binding domain"/>
    <property type="match status" value="1"/>
</dbReference>
<dbReference type="InterPro" id="IPR011598">
    <property type="entry name" value="bHLH_dom"/>
</dbReference>
<name>A0ABR2W5G0_9FUNG</name>
<evidence type="ECO:0000256" key="3">
    <source>
        <dbReference type="ARBA" id="ARBA00023163"/>
    </source>
</evidence>
<comment type="caution">
    <text evidence="7">The sequence shown here is derived from an EMBL/GenBank/DDBJ whole genome shotgun (WGS) entry which is preliminary data.</text>
</comment>
<dbReference type="SMART" id="SM00353">
    <property type="entry name" value="HLH"/>
    <property type="match status" value="1"/>
</dbReference>
<evidence type="ECO:0000256" key="5">
    <source>
        <dbReference type="SAM" id="MobiDB-lite"/>
    </source>
</evidence>
<dbReference type="Proteomes" id="UP001479436">
    <property type="component" value="Unassembled WGS sequence"/>
</dbReference>
<dbReference type="PANTHER" id="PTHR46117:SF3">
    <property type="entry name" value="FI24210P1"/>
    <property type="match status" value="1"/>
</dbReference>
<evidence type="ECO:0000313" key="7">
    <source>
        <dbReference type="EMBL" id="KAK9720418.1"/>
    </source>
</evidence>
<keyword evidence="3" id="KW-0804">Transcription</keyword>
<evidence type="ECO:0000256" key="4">
    <source>
        <dbReference type="ARBA" id="ARBA00023242"/>
    </source>
</evidence>
<reference evidence="7 8" key="1">
    <citation type="submission" date="2023-04" db="EMBL/GenBank/DDBJ databases">
        <title>Genome of Basidiobolus ranarum AG-B5.</title>
        <authorList>
            <person name="Stajich J.E."/>
            <person name="Carter-House D."/>
            <person name="Gryganskyi A."/>
        </authorList>
    </citation>
    <scope>NUCLEOTIDE SEQUENCE [LARGE SCALE GENOMIC DNA]</scope>
    <source>
        <strain evidence="7 8">AG-B5</strain>
    </source>
</reference>
<keyword evidence="2" id="KW-0805">Transcription regulation</keyword>